<protein>
    <submittedName>
        <fullName evidence="1">Uncharacterized protein</fullName>
    </submittedName>
</protein>
<comment type="caution">
    <text evidence="1">The sequence shown here is derived from an EMBL/GenBank/DDBJ whole genome shotgun (WGS) entry which is preliminary data.</text>
</comment>
<sequence>MYTVFHAATRCIAAGQNGLLSFHPQRYFSPVRQAHSCRCSQFGKNIMFSRITVHLPVDGLLFWKLNGSEKL</sequence>
<accession>A0A3N6RTN5</accession>
<gene>
    <name evidence="1" type="ORF">EB241_21135</name>
</gene>
<evidence type="ECO:0000313" key="2">
    <source>
        <dbReference type="Proteomes" id="UP000279457"/>
    </source>
</evidence>
<organism evidence="1 2">
    <name type="scientific">Erwinia psidii</name>
    <dbReference type="NCBI Taxonomy" id="69224"/>
    <lineage>
        <taxon>Bacteria</taxon>
        <taxon>Pseudomonadati</taxon>
        <taxon>Pseudomonadota</taxon>
        <taxon>Gammaproteobacteria</taxon>
        <taxon>Enterobacterales</taxon>
        <taxon>Erwiniaceae</taxon>
        <taxon>Erwinia</taxon>
    </lineage>
</organism>
<proteinExistence type="predicted"/>
<feature type="non-terminal residue" evidence="1">
    <location>
        <position position="71"/>
    </location>
</feature>
<evidence type="ECO:0000313" key="1">
    <source>
        <dbReference type="EMBL" id="RQM36324.1"/>
    </source>
</evidence>
<reference evidence="1 2" key="1">
    <citation type="submission" date="2018-10" db="EMBL/GenBank/DDBJ databases">
        <title>Draft genome sequence for the type isolate of Erwinia psidii, agent causal of bacterial blight in guava (Psidium guajava) and wilt and die-back of Eucalyptus spp.</title>
        <authorList>
            <person name="Hermenegildo P.S."/>
            <person name="Santos S.A."/>
            <person name="Guimaraes L.M.S."/>
            <person name="Vidigal P.M.P."/>
            <person name="Pereira I.C."/>
            <person name="Badel J.L."/>
            <person name="Alfenas-Zerbini P."/>
            <person name="Ferreira M.A.S.V."/>
            <person name="Alfenas A.C."/>
        </authorList>
    </citation>
    <scope>NUCLEOTIDE SEQUENCE [LARGE SCALE GENOMIC DNA]</scope>
    <source>
        <strain evidence="1 2">IBSBF 435</strain>
    </source>
</reference>
<dbReference type="Proteomes" id="UP000279457">
    <property type="component" value="Unassembled WGS sequence"/>
</dbReference>
<dbReference type="EMBL" id="RHHM01000030">
    <property type="protein sequence ID" value="RQM36324.1"/>
    <property type="molecule type" value="Genomic_DNA"/>
</dbReference>
<keyword evidence="2" id="KW-1185">Reference proteome</keyword>
<dbReference type="AlphaFoldDB" id="A0A3N6RTN5"/>
<name>A0A3N6RTN5_9GAMM</name>